<organism evidence="2 3">
    <name type="scientific">Alkalimonas mucilaginosa</name>
    <dbReference type="NCBI Taxonomy" id="3057676"/>
    <lineage>
        <taxon>Bacteria</taxon>
        <taxon>Pseudomonadati</taxon>
        <taxon>Pseudomonadota</taxon>
        <taxon>Gammaproteobacteria</taxon>
        <taxon>Alkalimonas</taxon>
    </lineage>
</organism>
<dbReference type="Pfam" id="PF00149">
    <property type="entry name" value="Metallophos"/>
    <property type="match status" value="1"/>
</dbReference>
<dbReference type="RefSeq" id="WP_330088745.1">
    <property type="nucleotide sequence ID" value="NZ_JAUGZK010000012.1"/>
</dbReference>
<comment type="caution">
    <text evidence="2">The sequence shown here is derived from an EMBL/GenBank/DDBJ whole genome shotgun (WGS) entry which is preliminary data.</text>
</comment>
<dbReference type="PANTHER" id="PTHR46546">
    <property type="entry name" value="SHEWANELLA-LIKE PROTEIN PHOSPHATASE 1"/>
    <property type="match status" value="1"/>
</dbReference>
<gene>
    <name evidence="2" type="ORF">QWF21_14430</name>
</gene>
<reference evidence="2 3" key="1">
    <citation type="submission" date="2023-06" db="EMBL/GenBank/DDBJ databases">
        <title>Alkalimonas sp., MEB004 an alkaliphilic bacterium isolated from Lonar Lake, India.</title>
        <authorList>
            <person name="Joshi A."/>
            <person name="Thite S."/>
        </authorList>
    </citation>
    <scope>NUCLEOTIDE SEQUENCE [LARGE SCALE GENOMIC DNA]</scope>
    <source>
        <strain evidence="2 3">MEB004</strain>
    </source>
</reference>
<proteinExistence type="predicted"/>
<protein>
    <submittedName>
        <fullName evidence="2">Metallophosphoesterase</fullName>
    </submittedName>
</protein>
<evidence type="ECO:0000259" key="1">
    <source>
        <dbReference type="Pfam" id="PF00149"/>
    </source>
</evidence>
<dbReference type="Proteomes" id="UP001339167">
    <property type="component" value="Unassembled WGS sequence"/>
</dbReference>
<dbReference type="InterPro" id="IPR029052">
    <property type="entry name" value="Metallo-depent_PP-like"/>
</dbReference>
<name>A0ABU7JIW3_9GAMM</name>
<dbReference type="InterPro" id="IPR004843">
    <property type="entry name" value="Calcineurin-like_PHP"/>
</dbReference>
<evidence type="ECO:0000313" key="3">
    <source>
        <dbReference type="Proteomes" id="UP001339167"/>
    </source>
</evidence>
<dbReference type="SUPFAM" id="SSF56300">
    <property type="entry name" value="Metallo-dependent phosphatases"/>
    <property type="match status" value="1"/>
</dbReference>
<evidence type="ECO:0000313" key="2">
    <source>
        <dbReference type="EMBL" id="MEE2025430.1"/>
    </source>
</evidence>
<feature type="domain" description="Calcineurin-like phosphoesterase" evidence="1">
    <location>
        <begin position="111"/>
        <end position="328"/>
    </location>
</feature>
<accession>A0ABU7JIW3</accession>
<dbReference type="PANTHER" id="PTHR46546:SF4">
    <property type="entry name" value="SHEWANELLA-LIKE PROTEIN PHOSPHATASE 1"/>
    <property type="match status" value="1"/>
</dbReference>
<dbReference type="EMBL" id="JAUGZK010000012">
    <property type="protein sequence ID" value="MEE2025430.1"/>
    <property type="molecule type" value="Genomic_DNA"/>
</dbReference>
<sequence length="387" mass="43915">MAMRRAIVPLLLIALATVTYLLLLQLFTMLEAEAAPVEDLRLLQLQDGPYARYLTEDALQVSWICRGSVQQQQLNLAQTNQIPARCAQSEAVMLHDKNSADSLDIKFSAPRVAIFSDLHGQYQVTVQLLQAHQILDSELNWSFGDGHLVLAGDLMDRGDKVTELLWLFYRLDQQAQAAGGRLHLLLGNHETMVLYNDLRYIHPKYRQVEQLLGVSYSELFNDDTVLGRWLRSKPVLVQLNDMLIMHAGVHPDYLALGMSRQEVNEAYRQSLGIPRAELMEQPLLAFLYGRLGPLWFRGYFRERDAVTAAQVEDLVQRLGVHHLVVGHTSMDGVYQHFDGRVYSVDSNIKRGESGELLLWQEGQFYRGTMTGERLPVPVFSAVAEVEE</sequence>
<keyword evidence="3" id="KW-1185">Reference proteome</keyword>
<dbReference type="Gene3D" id="3.60.21.10">
    <property type="match status" value="1"/>
</dbReference>